<dbReference type="Gene3D" id="1.10.40.70">
    <property type="match status" value="1"/>
</dbReference>
<reference evidence="4 5" key="1">
    <citation type="submission" date="2018-04" db="EMBL/GenBank/DDBJ databases">
        <title>Massilia violaceinigra sp. nov., a novel purple-pigmented bacterium isolated from Tianshan glacier, Xinjiang, China.</title>
        <authorList>
            <person name="Wang H."/>
        </authorList>
    </citation>
    <scope>NUCLEOTIDE SEQUENCE [LARGE SCALE GENOMIC DNA]</scope>
    <source>
        <strain evidence="4 5">B448-2</strain>
    </source>
</reference>
<dbReference type="InterPro" id="IPR050445">
    <property type="entry name" value="Bact_polysacc_biosynth/exp"/>
</dbReference>
<dbReference type="Gene3D" id="3.40.50.300">
    <property type="entry name" value="P-loop containing nucleotide triphosphate hydrolases"/>
    <property type="match status" value="1"/>
</dbReference>
<dbReference type="SUPFAM" id="SSF52540">
    <property type="entry name" value="P-loop containing nucleoside triphosphate hydrolases"/>
    <property type="match status" value="1"/>
</dbReference>
<evidence type="ECO:0000313" key="4">
    <source>
        <dbReference type="EMBL" id="PWF40429.1"/>
    </source>
</evidence>
<proteinExistence type="predicted"/>
<dbReference type="Proteomes" id="UP000241421">
    <property type="component" value="Unassembled WGS sequence"/>
</dbReference>
<keyword evidence="5" id="KW-1185">Reference proteome</keyword>
<dbReference type="SUPFAM" id="SSF160246">
    <property type="entry name" value="EspE N-terminal domain-like"/>
    <property type="match status" value="1"/>
</dbReference>
<keyword evidence="2" id="KW-0067">ATP-binding</keyword>
<evidence type="ECO:0000256" key="3">
    <source>
        <dbReference type="SAM" id="MobiDB-lite"/>
    </source>
</evidence>
<dbReference type="InterPro" id="IPR005702">
    <property type="entry name" value="Wzc-like_C"/>
</dbReference>
<evidence type="ECO:0000313" key="5">
    <source>
        <dbReference type="Proteomes" id="UP000241421"/>
    </source>
</evidence>
<keyword evidence="1" id="KW-0547">Nucleotide-binding</keyword>
<keyword evidence="4" id="KW-0418">Kinase</keyword>
<organism evidence="4 5">
    <name type="scientific">Massilia glaciei</name>
    <dbReference type="NCBI Taxonomy" id="1524097"/>
    <lineage>
        <taxon>Bacteria</taxon>
        <taxon>Pseudomonadati</taxon>
        <taxon>Pseudomonadota</taxon>
        <taxon>Betaproteobacteria</taxon>
        <taxon>Burkholderiales</taxon>
        <taxon>Oxalobacteraceae</taxon>
        <taxon>Telluria group</taxon>
        <taxon>Massilia</taxon>
    </lineage>
</organism>
<dbReference type="NCBIfam" id="TIGR03029">
    <property type="entry name" value="EpsG"/>
    <property type="match status" value="1"/>
</dbReference>
<dbReference type="GO" id="GO:0004713">
    <property type="term" value="F:protein tyrosine kinase activity"/>
    <property type="evidence" value="ECO:0007669"/>
    <property type="project" value="TreeGrafter"/>
</dbReference>
<dbReference type="InterPro" id="IPR027417">
    <property type="entry name" value="P-loop_NTPase"/>
</dbReference>
<sequence length="300" mass="31659">MNHPAHPLTPPLSAHGADQGPDQGGDSRIGALLLASGKLTAADAERVLRLQQEAGLRFGEAAVRLGLINEADIEHVLARQFAYPYLLRGQHDYSPLLVAAYEPFSAQVEQMRAVRSHLMLRWFGRGHKSLVVLGVGSGDGASLFAANLAVVFSQLGEATLLVDANLRKPRQHAVFDLAPGQGLSDLLAGRAGLDLLVARIPSLDALSVLRAGTLPPNPQELLSRLRLGALAAQLEERYAIVLYDTAAHAHGSDALAVAARAGGALLVTRKDKTRLADVCGLAERIVGCGAHVVGSVVVDF</sequence>
<dbReference type="InterPro" id="IPR037257">
    <property type="entry name" value="T2SS_E_N_sf"/>
</dbReference>
<dbReference type="AlphaFoldDB" id="A0A2U2HC02"/>
<name>A0A2U2HC02_9BURK</name>
<keyword evidence="4" id="KW-0808">Transferase</keyword>
<dbReference type="RefSeq" id="WP_106760242.1">
    <property type="nucleotide sequence ID" value="NZ_PXWF02000324.1"/>
</dbReference>
<evidence type="ECO:0000256" key="2">
    <source>
        <dbReference type="ARBA" id="ARBA00022840"/>
    </source>
</evidence>
<dbReference type="PANTHER" id="PTHR32309:SF13">
    <property type="entry name" value="FERRIC ENTEROBACTIN TRANSPORT PROTEIN FEPE"/>
    <property type="match status" value="1"/>
</dbReference>
<dbReference type="OrthoDB" id="9808257at2"/>
<dbReference type="CDD" id="cd05387">
    <property type="entry name" value="BY-kinase"/>
    <property type="match status" value="1"/>
</dbReference>
<dbReference type="EMBL" id="PXWF02000324">
    <property type="protein sequence ID" value="PWF40429.1"/>
    <property type="molecule type" value="Genomic_DNA"/>
</dbReference>
<dbReference type="PANTHER" id="PTHR32309">
    <property type="entry name" value="TYROSINE-PROTEIN KINASE"/>
    <property type="match status" value="1"/>
</dbReference>
<feature type="region of interest" description="Disordered" evidence="3">
    <location>
        <begin position="1"/>
        <end position="23"/>
    </location>
</feature>
<accession>A0A2U2HC02</accession>
<dbReference type="GO" id="GO:0005886">
    <property type="term" value="C:plasma membrane"/>
    <property type="evidence" value="ECO:0007669"/>
    <property type="project" value="TreeGrafter"/>
</dbReference>
<evidence type="ECO:0000256" key="1">
    <source>
        <dbReference type="ARBA" id="ARBA00022741"/>
    </source>
</evidence>
<comment type="caution">
    <text evidence="4">The sequence shown here is derived from an EMBL/GenBank/DDBJ whole genome shotgun (WGS) entry which is preliminary data.</text>
</comment>
<gene>
    <name evidence="4" type="primary">epsG</name>
    <name evidence="4" type="ORF">C7C56_025995</name>
</gene>
<dbReference type="InterPro" id="IPR017479">
    <property type="entry name" value="Tyr_kinase_chain_length_EpsG"/>
</dbReference>
<protein>
    <submittedName>
        <fullName evidence="4">Chain length determinant protein tyrosine kinase EpsG</fullName>
    </submittedName>
</protein>